<sequence>MNKSISSKSRGEPDDIHNQKPYADEKESTTARRDADNVVGEGSTKPKRDWQTHIWKVKQNVPPHRMTFSLGLVGRKDNADMITLPVPENFHDLVQIVHDYNSTPRFWCIPRVMGFPEFLGYPWNHRRLMQVRDHFFAQWMLEDQELFTRILRAALRSGRSPLHAPDYFYLPCYSVSNPRKHQVDQLARLFRNRNRIPGIEWNFPVDAKSRSSTDSLMKELEAHVDWRRFCDHLLENVPTAEFLFEPKTWDKTLFARTVIETNDLIPDRPEIVSMVEAVAGYKVKIIHETRWFGGPVNTTSPADRQTIRQVALHYWTEWRETSEKKLREQDFDLIQL</sequence>
<evidence type="ECO:0000256" key="1">
    <source>
        <dbReference type="SAM" id="MobiDB-lite"/>
    </source>
</evidence>
<reference evidence="2" key="1">
    <citation type="journal article" date="2020" name="Stud. Mycol.">
        <title>101 Dothideomycetes genomes: a test case for predicting lifestyles and emergence of pathogens.</title>
        <authorList>
            <person name="Haridas S."/>
            <person name="Albert R."/>
            <person name="Binder M."/>
            <person name="Bloem J."/>
            <person name="Labutti K."/>
            <person name="Salamov A."/>
            <person name="Andreopoulos B."/>
            <person name="Baker S."/>
            <person name="Barry K."/>
            <person name="Bills G."/>
            <person name="Bluhm B."/>
            <person name="Cannon C."/>
            <person name="Castanera R."/>
            <person name="Culley D."/>
            <person name="Daum C."/>
            <person name="Ezra D."/>
            <person name="Gonzalez J."/>
            <person name="Henrissat B."/>
            <person name="Kuo A."/>
            <person name="Liang C."/>
            <person name="Lipzen A."/>
            <person name="Lutzoni F."/>
            <person name="Magnuson J."/>
            <person name="Mondo S."/>
            <person name="Nolan M."/>
            <person name="Ohm R."/>
            <person name="Pangilinan J."/>
            <person name="Park H.-J."/>
            <person name="Ramirez L."/>
            <person name="Alfaro M."/>
            <person name="Sun H."/>
            <person name="Tritt A."/>
            <person name="Yoshinaga Y."/>
            <person name="Zwiers L.-H."/>
            <person name="Turgeon B."/>
            <person name="Goodwin S."/>
            <person name="Spatafora J."/>
            <person name="Crous P."/>
            <person name="Grigoriev I."/>
        </authorList>
    </citation>
    <scope>NUCLEOTIDE SEQUENCE</scope>
    <source>
        <strain evidence="2">CBS 115976</strain>
    </source>
</reference>
<name>A0A6A6UNL9_9PEZI</name>
<proteinExistence type="predicted"/>
<dbReference type="AlphaFoldDB" id="A0A6A6UNL9"/>
<accession>A0A6A6UNL9</accession>
<dbReference type="EMBL" id="MU004232">
    <property type="protein sequence ID" value="KAF2672494.1"/>
    <property type="molecule type" value="Genomic_DNA"/>
</dbReference>
<evidence type="ECO:0000313" key="3">
    <source>
        <dbReference type="Proteomes" id="UP000799302"/>
    </source>
</evidence>
<protein>
    <submittedName>
        <fullName evidence="2">Uncharacterized protein</fullName>
    </submittedName>
</protein>
<feature type="region of interest" description="Disordered" evidence="1">
    <location>
        <begin position="1"/>
        <end position="51"/>
    </location>
</feature>
<organism evidence="2 3">
    <name type="scientific">Microthyrium microscopicum</name>
    <dbReference type="NCBI Taxonomy" id="703497"/>
    <lineage>
        <taxon>Eukaryota</taxon>
        <taxon>Fungi</taxon>
        <taxon>Dikarya</taxon>
        <taxon>Ascomycota</taxon>
        <taxon>Pezizomycotina</taxon>
        <taxon>Dothideomycetes</taxon>
        <taxon>Dothideomycetes incertae sedis</taxon>
        <taxon>Microthyriales</taxon>
        <taxon>Microthyriaceae</taxon>
        <taxon>Microthyrium</taxon>
    </lineage>
</organism>
<gene>
    <name evidence="2" type="ORF">BT63DRAFT_411759</name>
</gene>
<dbReference type="OrthoDB" id="10331955at2759"/>
<dbReference type="Proteomes" id="UP000799302">
    <property type="component" value="Unassembled WGS sequence"/>
</dbReference>
<keyword evidence="3" id="KW-1185">Reference proteome</keyword>
<feature type="compositionally biased region" description="Basic and acidic residues" evidence="1">
    <location>
        <begin position="9"/>
        <end position="36"/>
    </location>
</feature>
<evidence type="ECO:0000313" key="2">
    <source>
        <dbReference type="EMBL" id="KAF2672494.1"/>
    </source>
</evidence>